<organism evidence="1">
    <name type="scientific">Pectinophora gossypiella</name>
    <name type="common">Cotton pink bollworm</name>
    <name type="synonym">Depressaria gossypiella</name>
    <dbReference type="NCBI Taxonomy" id="13191"/>
    <lineage>
        <taxon>Eukaryota</taxon>
        <taxon>Metazoa</taxon>
        <taxon>Ecdysozoa</taxon>
        <taxon>Arthropoda</taxon>
        <taxon>Hexapoda</taxon>
        <taxon>Insecta</taxon>
        <taxon>Pterygota</taxon>
        <taxon>Neoptera</taxon>
        <taxon>Endopterygota</taxon>
        <taxon>Lepidoptera</taxon>
        <taxon>Glossata</taxon>
        <taxon>Ditrysia</taxon>
        <taxon>Gelechioidea</taxon>
        <taxon>Gelechiidae</taxon>
        <taxon>Apatetrinae</taxon>
        <taxon>Pectinophora</taxon>
    </lineage>
</organism>
<dbReference type="AlphaFoldDB" id="A0A1E1WKR9"/>
<protein>
    <submittedName>
        <fullName evidence="1">Uncharacterized protein</fullName>
    </submittedName>
</protein>
<evidence type="ECO:0000313" key="1">
    <source>
        <dbReference type="EMBL" id="JAT87613.1"/>
    </source>
</evidence>
<proteinExistence type="predicted"/>
<feature type="non-terminal residue" evidence="1">
    <location>
        <position position="157"/>
    </location>
</feature>
<name>A0A1E1WKR9_PECGO</name>
<dbReference type="EMBL" id="GDQN01003441">
    <property type="protein sequence ID" value="JAT87613.1"/>
    <property type="molecule type" value="Transcribed_RNA"/>
</dbReference>
<accession>A0A1E1WKR9</accession>
<dbReference type="OrthoDB" id="26525at2759"/>
<gene>
    <name evidence="1" type="ORF">g.17404</name>
</gene>
<reference evidence="1" key="1">
    <citation type="submission" date="2015-09" db="EMBL/GenBank/DDBJ databases">
        <title>De novo assembly of Pectinophora gossypiella (Pink Bollworm) gut transcriptome.</title>
        <authorList>
            <person name="Tassone E.E."/>
        </authorList>
    </citation>
    <scope>NUCLEOTIDE SEQUENCE</scope>
</reference>
<sequence length="157" mass="17444">MRVGKVAAPSSELFDVAQSDKEIVIENKEHETLATSTPHKDDAMKLKLENSIIGQGDEEIDTSQNELSTSTSMFINNLFDMSEVENEVSCEEVTAAVEVTEIVNNDTSMMSIMDELFHIAFDIASGHDDDEVQAKENCKSAEESCYSFLEDAYDDDE</sequence>